<protein>
    <submittedName>
        <fullName evidence="1">Janus/Ocnus family</fullName>
    </submittedName>
</protein>
<dbReference type="InterPro" id="IPR007702">
    <property type="entry name" value="Janus"/>
</dbReference>
<name>A0A0U9HMF9_9BACT</name>
<dbReference type="InterPro" id="IPR038596">
    <property type="entry name" value="Janus_sf"/>
</dbReference>
<proteinExistence type="predicted"/>
<sequence>MKIYIINIMKTIIVNYAELYYLKISFQSLPDKYSGKFVQLSHNDNEYLVFAPKEFAKYHSNILEHFSKEMNLVGNYDTQNKRYDILEPEWYILGGGKFEIDRIKKELKLYDDSMAYGRFNDKGLKERLQNTEEFYGYTILIE</sequence>
<keyword evidence="2" id="KW-1185">Reference proteome</keyword>
<evidence type="ECO:0000313" key="2">
    <source>
        <dbReference type="Proteomes" id="UP000054976"/>
    </source>
</evidence>
<gene>
    <name evidence="1" type="ORF">TAGGR_1454</name>
</gene>
<comment type="caution">
    <text evidence="1">The sequence shown here is derived from an EMBL/GenBank/DDBJ whole genome shotgun (WGS) entry which is preliminary data.</text>
</comment>
<dbReference type="Pfam" id="PF05005">
    <property type="entry name" value="Ocnus"/>
    <property type="match status" value="1"/>
</dbReference>
<dbReference type="Proteomes" id="UP000054976">
    <property type="component" value="Unassembled WGS sequence"/>
</dbReference>
<dbReference type="EMBL" id="BCNO01000001">
    <property type="protein sequence ID" value="GAQ94275.1"/>
    <property type="molecule type" value="Genomic_DNA"/>
</dbReference>
<dbReference type="AlphaFoldDB" id="A0A0U9HMF9"/>
<accession>A0A0U9HMF9</accession>
<dbReference type="SUPFAM" id="SSF143724">
    <property type="entry name" value="PHP14-like"/>
    <property type="match status" value="1"/>
</dbReference>
<dbReference type="Gene3D" id="3.50.20.20">
    <property type="entry name" value="Janus/Ocnus"/>
    <property type="match status" value="1"/>
</dbReference>
<reference evidence="2" key="1">
    <citation type="submission" date="2016-01" db="EMBL/GenBank/DDBJ databases">
        <title>Draft genome sequence of Thermodesulfovibrio aggregans strain TGE-P1.</title>
        <authorList>
            <person name="Sekiguchi Y."/>
            <person name="Ohashi A."/>
            <person name="Matsuura N."/>
            <person name="Tourlousse M.D."/>
        </authorList>
    </citation>
    <scope>NUCLEOTIDE SEQUENCE [LARGE SCALE GENOMIC DNA]</scope>
    <source>
        <strain evidence="2">TGE-P1</strain>
    </source>
</reference>
<evidence type="ECO:0000313" key="1">
    <source>
        <dbReference type="EMBL" id="GAQ94275.1"/>
    </source>
</evidence>
<organism evidence="1 2">
    <name type="scientific">Thermodesulfovibrio aggregans</name>
    <dbReference type="NCBI Taxonomy" id="86166"/>
    <lineage>
        <taxon>Bacteria</taxon>
        <taxon>Pseudomonadati</taxon>
        <taxon>Nitrospirota</taxon>
        <taxon>Thermodesulfovibrionia</taxon>
        <taxon>Thermodesulfovibrionales</taxon>
        <taxon>Thermodesulfovibrionaceae</taxon>
        <taxon>Thermodesulfovibrio</taxon>
    </lineage>
</organism>